<accession>A0A1M4YFS6</accession>
<dbReference type="InterPro" id="IPR031856">
    <property type="entry name" value="YdaS_toxin-like"/>
</dbReference>
<protein>
    <submittedName>
        <fullName evidence="1">DNA-binding transcriptional regulator YdaS, prophage-encoded, Cro superfamily</fullName>
    </submittedName>
</protein>
<dbReference type="GO" id="GO:0003677">
    <property type="term" value="F:DNA binding"/>
    <property type="evidence" value="ECO:0007669"/>
    <property type="project" value="UniProtKB-KW"/>
</dbReference>
<sequence length="83" mass="9052">MSKKPPAISLAIQAVGSAKALAEQLGISLQAVSQWKCIPSGRVLAVERVTGVPRHVLRPDIYPAQRERFVELGQSDIHKVQPQ</sequence>
<gene>
    <name evidence="1" type="ORF">SAMN02745157_1508</name>
</gene>
<proteinExistence type="predicted"/>
<organism evidence="1 2">
    <name type="scientific">Kaistia soli DSM 19436</name>
    <dbReference type="NCBI Taxonomy" id="1122133"/>
    <lineage>
        <taxon>Bacteria</taxon>
        <taxon>Pseudomonadati</taxon>
        <taxon>Pseudomonadota</taxon>
        <taxon>Alphaproteobacteria</taxon>
        <taxon>Hyphomicrobiales</taxon>
        <taxon>Kaistiaceae</taxon>
        <taxon>Kaistia</taxon>
    </lineage>
</organism>
<dbReference type="Pfam" id="PF15943">
    <property type="entry name" value="YdaS_toxin"/>
    <property type="match status" value="1"/>
</dbReference>
<evidence type="ECO:0000313" key="2">
    <source>
        <dbReference type="Proteomes" id="UP000184485"/>
    </source>
</evidence>
<keyword evidence="2" id="KW-1185">Reference proteome</keyword>
<dbReference type="EMBL" id="FQUP01000001">
    <property type="protein sequence ID" value="SHF04513.1"/>
    <property type="molecule type" value="Genomic_DNA"/>
</dbReference>
<dbReference type="RefSeq" id="WP_073052047.1">
    <property type="nucleotide sequence ID" value="NZ_FQUP01000001.1"/>
</dbReference>
<dbReference type="OrthoDB" id="8526323at2"/>
<dbReference type="AlphaFoldDB" id="A0A1M4YFS6"/>
<dbReference type="InterPro" id="IPR010982">
    <property type="entry name" value="Lambda_DNA-bd_dom_sf"/>
</dbReference>
<evidence type="ECO:0000313" key="1">
    <source>
        <dbReference type="EMBL" id="SHF04513.1"/>
    </source>
</evidence>
<dbReference type="Proteomes" id="UP000184485">
    <property type="component" value="Unassembled WGS sequence"/>
</dbReference>
<keyword evidence="1" id="KW-0238">DNA-binding</keyword>
<dbReference type="STRING" id="1122133.SAMN02745157_1508"/>
<dbReference type="SUPFAM" id="SSF47413">
    <property type="entry name" value="lambda repressor-like DNA-binding domains"/>
    <property type="match status" value="1"/>
</dbReference>
<dbReference type="Gene3D" id="1.10.260.40">
    <property type="entry name" value="lambda repressor-like DNA-binding domains"/>
    <property type="match status" value="1"/>
</dbReference>
<reference evidence="1 2" key="1">
    <citation type="submission" date="2016-11" db="EMBL/GenBank/DDBJ databases">
        <authorList>
            <person name="Jaros S."/>
            <person name="Januszkiewicz K."/>
            <person name="Wedrychowicz H."/>
        </authorList>
    </citation>
    <scope>NUCLEOTIDE SEQUENCE [LARGE SCALE GENOMIC DNA]</scope>
    <source>
        <strain evidence="1 2">DSM 19436</strain>
    </source>
</reference>
<name>A0A1M4YFS6_9HYPH</name>